<dbReference type="RefSeq" id="WP_092275868.1">
    <property type="nucleotide sequence ID" value="NZ_BJOE01000016.1"/>
</dbReference>
<evidence type="ECO:0000313" key="4">
    <source>
        <dbReference type="Proteomes" id="UP000198915"/>
    </source>
</evidence>
<dbReference type="Pfam" id="PF09587">
    <property type="entry name" value="PGA_cap"/>
    <property type="match status" value="1"/>
</dbReference>
<accession>A0A1I4CSR2</accession>
<proteinExistence type="inferred from homology"/>
<feature type="domain" description="Capsule synthesis protein CapA" evidence="2">
    <location>
        <begin position="48"/>
        <end position="287"/>
    </location>
</feature>
<comment type="similarity">
    <text evidence="1">Belongs to the CapA family.</text>
</comment>
<sequence length="364" mass="40074">MEIGRWKNLFAGAIAMLLVAGSTIGAGRVLANDTSVKVATPKEDEVIRVAFAGDIMLDKSVGVQIGRNGVDYPFLKTAAFLKQADLTIGNLETSVSTRGQAQQKEYTYRSKPQTLQGLVNAGFDVVNLANNHSLDYGMDALFDTMEHLKKYQLGYVGGGKNEAEAFAPYIRTIKGKRVAVIGLSHVLPNRQWFAGKNKPGLAHAYSYEPMLSYVKKAVAQSDITIAVMHWNLEYKDYPEPYAREVARKLIDSGVDAVLGSHSHSVMGVEYYKNVPIYYSVGNFVFTTSYNPKGREAMMVELTFGEKDTTSKVIPVKIANGQPAPMDAANRKKMIDKLNELSYQVTFDETGQAAQHAEKKIVSKP</sequence>
<dbReference type="SUPFAM" id="SSF56300">
    <property type="entry name" value="Metallo-dependent phosphatases"/>
    <property type="match status" value="1"/>
</dbReference>
<dbReference type="Gene3D" id="3.60.21.10">
    <property type="match status" value="1"/>
</dbReference>
<reference evidence="4" key="1">
    <citation type="submission" date="2016-10" db="EMBL/GenBank/DDBJ databases">
        <authorList>
            <person name="Varghese N."/>
            <person name="Submissions S."/>
        </authorList>
    </citation>
    <scope>NUCLEOTIDE SEQUENCE [LARGE SCALE GENOMIC DNA]</scope>
    <source>
        <strain evidence="4">OK042</strain>
    </source>
</reference>
<organism evidence="3 4">
    <name type="scientific">Brevibacillus centrosporus</name>
    <dbReference type="NCBI Taxonomy" id="54910"/>
    <lineage>
        <taxon>Bacteria</taxon>
        <taxon>Bacillati</taxon>
        <taxon>Bacillota</taxon>
        <taxon>Bacilli</taxon>
        <taxon>Bacillales</taxon>
        <taxon>Paenibacillaceae</taxon>
        <taxon>Brevibacillus</taxon>
    </lineage>
</organism>
<dbReference type="PANTHER" id="PTHR33393">
    <property type="entry name" value="POLYGLUTAMINE SYNTHESIS ACCESSORY PROTEIN RV0574C-RELATED"/>
    <property type="match status" value="1"/>
</dbReference>
<dbReference type="InterPro" id="IPR052169">
    <property type="entry name" value="CW_Biosynth-Accessory"/>
</dbReference>
<evidence type="ECO:0000256" key="1">
    <source>
        <dbReference type="ARBA" id="ARBA00005662"/>
    </source>
</evidence>
<dbReference type="InterPro" id="IPR029052">
    <property type="entry name" value="Metallo-depent_PP-like"/>
</dbReference>
<evidence type="ECO:0000313" key="3">
    <source>
        <dbReference type="EMBL" id="SFK84334.1"/>
    </source>
</evidence>
<dbReference type="AlphaFoldDB" id="A0A1I4CSR2"/>
<evidence type="ECO:0000259" key="2">
    <source>
        <dbReference type="SMART" id="SM00854"/>
    </source>
</evidence>
<keyword evidence="4" id="KW-1185">Reference proteome</keyword>
<dbReference type="CDD" id="cd07381">
    <property type="entry name" value="MPP_CapA"/>
    <property type="match status" value="1"/>
</dbReference>
<dbReference type="EMBL" id="FORT01000021">
    <property type="protein sequence ID" value="SFK84334.1"/>
    <property type="molecule type" value="Genomic_DNA"/>
</dbReference>
<name>A0A1I4CSR2_9BACL</name>
<dbReference type="PANTHER" id="PTHR33393:SF13">
    <property type="entry name" value="PGA BIOSYNTHESIS PROTEIN CAPA"/>
    <property type="match status" value="1"/>
</dbReference>
<dbReference type="Proteomes" id="UP000198915">
    <property type="component" value="Unassembled WGS sequence"/>
</dbReference>
<dbReference type="STRING" id="1884381.SAMN05518846_12178"/>
<dbReference type="SMART" id="SM00854">
    <property type="entry name" value="PGA_cap"/>
    <property type="match status" value="1"/>
</dbReference>
<gene>
    <name evidence="3" type="ORF">SAMN05518846_12178</name>
</gene>
<protein>
    <submittedName>
        <fullName evidence="3">Poly-gamma-glutamate synthesis protein (Capsule biosynthesis protein)</fullName>
    </submittedName>
</protein>
<dbReference type="InterPro" id="IPR019079">
    <property type="entry name" value="Capsule_synth_CapA"/>
</dbReference>